<dbReference type="EMBL" id="KB644415">
    <property type="protein sequence ID" value="EPS33393.1"/>
    <property type="molecule type" value="Genomic_DNA"/>
</dbReference>
<feature type="compositionally biased region" description="Low complexity" evidence="1">
    <location>
        <begin position="1269"/>
        <end position="1278"/>
    </location>
</feature>
<feature type="region of interest" description="Disordered" evidence="1">
    <location>
        <begin position="1"/>
        <end position="144"/>
    </location>
</feature>
<dbReference type="PANTHER" id="PTHR46689">
    <property type="entry name" value="MEMBRANE PROTEIN, PUTATIVE-RELATED"/>
    <property type="match status" value="1"/>
</dbReference>
<dbReference type="eggNOG" id="ENOG502QPI0">
    <property type="taxonomic scope" value="Eukaryota"/>
</dbReference>
<feature type="compositionally biased region" description="Acidic residues" evidence="1">
    <location>
        <begin position="1248"/>
        <end position="1264"/>
    </location>
</feature>
<sequence>MAAFKTRGSPDLANGGPHPQSTPAAARRASNARGQNAAMSFPNSEQGSAPTRSFSGRAAPNLNYTTRKPAPGASQVVDEQSNTPRGLPPTNYLHDLPITSSEDKELQSPVEHSAAVNAPSMPSRSNTIQSTSGASTKKDWASDRSPLQKLEVTLSGISKEEKRARVQQAEMRLRERLARQQLEKDQAAAAAAAAGNNGDKAHLNQSTPSGNHLTHNSTRGNGNDRVQINENTRASAASARSQGAATHDNAVGRMNGQHSENRVPGSAQWARVPNTGALPMKAASPMRSNSEREQRGWSKPSTHTRSVSHHEHLNPSPLVSSITTHAERKESPSTLESISGASLPRSKPRQTVSFDVPPPTPPPIFEWRNAPVARIGAADFDFQNLDIDRSQAWWEGGASTDRRKSRALPKNYQTAAQKVTGVTAHKTFQPKLFLRCGPLLRYTGTKTVTVDGTNGPVETELWRGSILIVTKDSRSSYETPPMLRLFCQPMNLLPPPPAVISGEDGALAPEYVDPTAGLMKVGRDGRPLYAKPVEHLEEELDLSAIENDDGLYELSPSVIDYSVDGAKQTVPANRIHPVDGETAGLYRDVPGVRLYADPARDVTFWRFSMEIELGTTQQRLAYRINQGPALGFWIPARGQSMNIMFHSGNGFGPNADPDPLCGPDPLWRDVLNEHQTQPFHVMIGGGDQIFNDRLITDLPLFQEWIKIKNAADRYGAPLTPQFRAELEKFYLESYASWFSQGLFSLANSQIPMVNMWNDHEIFEGFGSYHDEFMQSAVISGIGKIAHKYYLLFQHHSVVDETETDEPSWLLGARPGPYIEERSRNLFMSMGSEVMFLALDCRTERQNDEVISPDTYEFVWDRCHQEIVKGKTKHLIVLSSVPIAYPRVAMLKNYMNSRKSIGKAGMIGGIVNRSGGNVEVFDDHWTGKHLKAERTWLVEDLQDLAAEKSVRVTILSGDVNLAAVGQFYSNPKLDIPKDRDYRYMPNVIASAIANVPESEIISDLLNKRNTVHHMDSNTDEDVIPIFEQDVDGKVRNNKRLLPRRNWCSIREYHPGATPLSTPESEEVLTPEPRPGKLQRTLSLGRGDRGPGSKPGGLFRRLSSRGAPPTRTMSFGRAAGVTGRRASVDAYVPRPHENADSYFPGGPQETPRPGPFHRRPTSLSLKATKRGAKAQGDDGAGALVNLEGGLAITMNLEVSPRDPAGITAPYKLLVPALYYEGTEYDPEPTPVVKGWRKWLRMPRRRKEKTDDEDFDYDDEDADDYEDHDTINNTRANAATTHPHYEAYPDSDEEMGEFASHRIAPPPMAHPNDESDNDEEEDYDDDYRRPRKKWFGVI</sequence>
<dbReference type="CDD" id="cd07389">
    <property type="entry name" value="MPP_PhoD"/>
    <property type="match status" value="1"/>
</dbReference>
<feature type="region of interest" description="Disordered" evidence="1">
    <location>
        <begin position="1054"/>
        <end position="1113"/>
    </location>
</feature>
<keyword evidence="4" id="KW-1185">Reference proteome</keyword>
<feature type="compositionally biased region" description="Polar residues" evidence="1">
    <location>
        <begin position="203"/>
        <end position="232"/>
    </location>
</feature>
<dbReference type="OrthoDB" id="9999821at2759"/>
<dbReference type="InterPro" id="IPR038607">
    <property type="entry name" value="PhoD-like_sf"/>
</dbReference>
<name>S8B3J7_PENO1</name>
<feature type="compositionally biased region" description="Acidic residues" evidence="1">
    <location>
        <begin position="1311"/>
        <end position="1322"/>
    </location>
</feature>
<feature type="compositionally biased region" description="Basic residues" evidence="1">
    <location>
        <begin position="1326"/>
        <end position="1335"/>
    </location>
</feature>
<feature type="region of interest" description="Disordered" evidence="1">
    <location>
        <begin position="181"/>
        <end position="363"/>
    </location>
</feature>
<dbReference type="GO" id="GO:0016020">
    <property type="term" value="C:membrane"/>
    <property type="evidence" value="ECO:0007669"/>
    <property type="project" value="TreeGrafter"/>
</dbReference>
<dbReference type="InterPro" id="IPR018946">
    <property type="entry name" value="PhoD-like_MPP"/>
</dbReference>
<evidence type="ECO:0000313" key="4">
    <source>
        <dbReference type="Proteomes" id="UP000019376"/>
    </source>
</evidence>
<feature type="compositionally biased region" description="Polar residues" evidence="1">
    <location>
        <begin position="32"/>
        <end position="54"/>
    </location>
</feature>
<evidence type="ECO:0000259" key="2">
    <source>
        <dbReference type="Pfam" id="PF19050"/>
    </source>
</evidence>
<feature type="region of interest" description="Disordered" evidence="1">
    <location>
        <begin position="1242"/>
        <end position="1335"/>
    </location>
</feature>
<dbReference type="Proteomes" id="UP000019376">
    <property type="component" value="Unassembled WGS sequence"/>
</dbReference>
<dbReference type="PhylomeDB" id="S8B3J7"/>
<feature type="region of interest" description="Disordered" evidence="1">
    <location>
        <begin position="1134"/>
        <end position="1157"/>
    </location>
</feature>
<feature type="compositionally biased region" description="Polar residues" evidence="1">
    <location>
        <begin position="120"/>
        <end position="135"/>
    </location>
</feature>
<protein>
    <recommendedName>
        <fullName evidence="2">PhoD-like phosphatase domain-containing protein</fullName>
    </recommendedName>
</protein>
<dbReference type="STRING" id="933388.S8B3J7"/>
<reference evidence="3 4" key="1">
    <citation type="journal article" date="2013" name="PLoS ONE">
        <title>Genomic and secretomic analyses reveal unique features of the lignocellulolytic enzyme system of Penicillium decumbens.</title>
        <authorList>
            <person name="Liu G."/>
            <person name="Zhang L."/>
            <person name="Wei X."/>
            <person name="Zou G."/>
            <person name="Qin Y."/>
            <person name="Ma L."/>
            <person name="Li J."/>
            <person name="Zheng H."/>
            <person name="Wang S."/>
            <person name="Wang C."/>
            <person name="Xun L."/>
            <person name="Zhao G.-P."/>
            <person name="Zhou Z."/>
            <person name="Qu Y."/>
        </authorList>
    </citation>
    <scope>NUCLEOTIDE SEQUENCE [LARGE SCALE GENOMIC DNA]</scope>
    <source>
        <strain evidence="4">114-2 / CGMCC 5302</strain>
    </source>
</reference>
<accession>S8B3J7</accession>
<feature type="domain" description="PhoD-like phosphatase" evidence="2">
    <location>
        <begin position="640"/>
        <end position="894"/>
    </location>
</feature>
<evidence type="ECO:0000313" key="3">
    <source>
        <dbReference type="EMBL" id="EPS33393.1"/>
    </source>
</evidence>
<dbReference type="HOGENOM" id="CLU_000998_2_1_1"/>
<proteinExistence type="predicted"/>
<feature type="compositionally biased region" description="Low complexity" evidence="1">
    <location>
        <begin position="233"/>
        <end position="245"/>
    </location>
</feature>
<dbReference type="Pfam" id="PF19050">
    <property type="entry name" value="PhoD_2"/>
    <property type="match status" value="1"/>
</dbReference>
<dbReference type="Gene3D" id="3.60.21.70">
    <property type="entry name" value="PhoD-like phosphatase"/>
    <property type="match status" value="1"/>
</dbReference>
<dbReference type="PANTHER" id="PTHR46689:SF1">
    <property type="entry name" value="PHOD-LIKE PHOSPHATASE DOMAIN-CONTAINING PROTEIN"/>
    <property type="match status" value="1"/>
</dbReference>
<organism evidence="3 4">
    <name type="scientific">Penicillium oxalicum (strain 114-2 / CGMCC 5302)</name>
    <name type="common">Penicillium decumbens</name>
    <dbReference type="NCBI Taxonomy" id="933388"/>
    <lineage>
        <taxon>Eukaryota</taxon>
        <taxon>Fungi</taxon>
        <taxon>Dikarya</taxon>
        <taxon>Ascomycota</taxon>
        <taxon>Pezizomycotina</taxon>
        <taxon>Eurotiomycetes</taxon>
        <taxon>Eurotiomycetidae</taxon>
        <taxon>Eurotiales</taxon>
        <taxon>Aspergillaceae</taxon>
        <taxon>Penicillium</taxon>
    </lineage>
</organism>
<gene>
    <name evidence="3" type="ORF">PDE_08355</name>
</gene>
<evidence type="ECO:0000256" key="1">
    <source>
        <dbReference type="SAM" id="MobiDB-lite"/>
    </source>
</evidence>
<dbReference type="InterPro" id="IPR043904">
    <property type="entry name" value="PhoD_2-like"/>
</dbReference>